<dbReference type="Pfam" id="PF00078">
    <property type="entry name" value="RVT_1"/>
    <property type="match status" value="1"/>
</dbReference>
<name>A0A845FBY5_9BACI</name>
<dbReference type="CDD" id="cd01646">
    <property type="entry name" value="RT_Bac_retron_I"/>
    <property type="match status" value="1"/>
</dbReference>
<dbReference type="AlphaFoldDB" id="A0A845FBY5"/>
<evidence type="ECO:0000259" key="1">
    <source>
        <dbReference type="PROSITE" id="PS50878"/>
    </source>
</evidence>
<dbReference type="PROSITE" id="PS50878">
    <property type="entry name" value="RT_POL"/>
    <property type="match status" value="1"/>
</dbReference>
<organism evidence="2 3">
    <name type="scientific">Halobacillus litoralis</name>
    <dbReference type="NCBI Taxonomy" id="45668"/>
    <lineage>
        <taxon>Bacteria</taxon>
        <taxon>Bacillati</taxon>
        <taxon>Bacillota</taxon>
        <taxon>Bacilli</taxon>
        <taxon>Bacillales</taxon>
        <taxon>Bacillaceae</taxon>
        <taxon>Halobacillus</taxon>
    </lineage>
</organism>
<evidence type="ECO:0000313" key="3">
    <source>
        <dbReference type="Proteomes" id="UP000450457"/>
    </source>
</evidence>
<reference evidence="2 3" key="1">
    <citation type="submission" date="2019-11" db="EMBL/GenBank/DDBJ databases">
        <title>Genome sequences of 17 halophilic strains isolated from different environments.</title>
        <authorList>
            <person name="Furrow R.E."/>
        </authorList>
    </citation>
    <scope>NUCLEOTIDE SEQUENCE [LARGE SCALE GENOMIC DNA]</scope>
    <source>
        <strain evidence="2 3">SL-4</strain>
    </source>
</reference>
<protein>
    <recommendedName>
        <fullName evidence="1">Reverse transcriptase domain-containing protein</fullName>
    </recommendedName>
</protein>
<evidence type="ECO:0000313" key="2">
    <source>
        <dbReference type="EMBL" id="MYL71361.1"/>
    </source>
</evidence>
<dbReference type="EMBL" id="WMFA01000003">
    <property type="protein sequence ID" value="MYL71361.1"/>
    <property type="molecule type" value="Genomic_DNA"/>
</dbReference>
<feature type="domain" description="Reverse transcriptase" evidence="1">
    <location>
        <begin position="106"/>
        <end position="391"/>
    </location>
</feature>
<comment type="caution">
    <text evidence="2">The sequence shown here is derived from an EMBL/GenBank/DDBJ whole genome shotgun (WGS) entry which is preliminary data.</text>
</comment>
<sequence>MTQVNIKTTFKRRFYILILHSNKAVFCKDPTLLATTCHILYIILYNIYIDNSMKKVNNLENKIIAPLLTDTLPSEIPIIFSIKTFHDYIINHIEEWNNIDFRGNEKNSNRKMNLLKFSIPFSFLVNKNNSEFRKIDLVHPLGLLQMAKFLEQFNGLIVNYFDQNNVFSIRVPLGLNNTYKKIPKKYIEELNWVLTPEKEDNNSDRDKFLRNYFNLGAFPRITDFYKSYYLKHLEQKYTYLTKLDFSNCFDRIYTHSIDWAYYGSKSIAKDNISNSLSRFSGILDKLTQSINYNETNGIVVGPEFSRTVADVVLCRIDNLIYDESLKEGYVHKRDYEIIRYIDDYFIFTKNFTTAEKLEGIVNKVSIKYKMNVNKSKKVVERKPFLRSHLWVTKVKDALEKLLNFLKKKDLGFYKYGYNNFYDDIRLIIHEYEEHSVYIISYIISTLENKIIYIINDLLKLNDNDLIYYHFSRILDLLMYIIGFSVKYENVLKVNRITILLQKKTSVIEKNMDDLIYKKYFNFLKYNSDKFIDLTNVIILLTFNNNNLPREFLIEILKRNESYFSLSVITYYIINKKDGCIYYKSVVDEINVIVEKYIEQAIKRFSVNINKSDKGKYDGIDGFLLSDYFYILHDLYSSGILNNKNLGEINKIKSKISTKKDAKGMELYNLFLGYIANFDKPFMDWEANFDEIFKQSLIRKHKSKFSY</sequence>
<accession>A0A845FBY5</accession>
<gene>
    <name evidence="2" type="ORF">GLW00_10870</name>
</gene>
<proteinExistence type="predicted"/>
<dbReference type="InterPro" id="IPR000477">
    <property type="entry name" value="RT_dom"/>
</dbReference>
<dbReference type="Proteomes" id="UP000450457">
    <property type="component" value="Unassembled WGS sequence"/>
</dbReference>